<organism evidence="3 4">
    <name type="scientific">Streptomyces anulatus</name>
    <name type="common">Streptomyces chrysomallus</name>
    <dbReference type="NCBI Taxonomy" id="1892"/>
    <lineage>
        <taxon>Bacteria</taxon>
        <taxon>Bacillati</taxon>
        <taxon>Actinomycetota</taxon>
        <taxon>Actinomycetes</taxon>
        <taxon>Kitasatosporales</taxon>
        <taxon>Streptomycetaceae</taxon>
        <taxon>Streptomyces</taxon>
    </lineage>
</organism>
<feature type="transmembrane region" description="Helical" evidence="2">
    <location>
        <begin position="43"/>
        <end position="63"/>
    </location>
</feature>
<feature type="transmembrane region" description="Helical" evidence="2">
    <location>
        <begin position="18"/>
        <end position="37"/>
    </location>
</feature>
<evidence type="ECO:0000313" key="4">
    <source>
        <dbReference type="Proteomes" id="UP001431926"/>
    </source>
</evidence>
<dbReference type="InterPro" id="IPR045924">
    <property type="entry name" value="DUF6343"/>
</dbReference>
<accession>A0ABZ1ZRF0</accession>
<dbReference type="Proteomes" id="UP001431926">
    <property type="component" value="Chromosome"/>
</dbReference>
<keyword evidence="2" id="KW-0812">Transmembrane</keyword>
<feature type="region of interest" description="Disordered" evidence="1">
    <location>
        <begin position="69"/>
        <end position="112"/>
    </location>
</feature>
<dbReference type="RefSeq" id="WP_329358394.1">
    <property type="nucleotide sequence ID" value="NZ_CP109490.1"/>
</dbReference>
<evidence type="ECO:0000256" key="1">
    <source>
        <dbReference type="SAM" id="MobiDB-lite"/>
    </source>
</evidence>
<name>A0ABZ1ZRF0_STRAQ</name>
<protein>
    <submittedName>
        <fullName evidence="3">DUF6343 family protein</fullName>
    </submittedName>
</protein>
<evidence type="ECO:0000256" key="2">
    <source>
        <dbReference type="SAM" id="Phobius"/>
    </source>
</evidence>
<evidence type="ECO:0000313" key="3">
    <source>
        <dbReference type="EMBL" id="WUX40298.1"/>
    </source>
</evidence>
<dbReference type="EMBL" id="CP109491">
    <property type="protein sequence ID" value="WUX40298.1"/>
    <property type="molecule type" value="Genomic_DNA"/>
</dbReference>
<dbReference type="Pfam" id="PF19870">
    <property type="entry name" value="DUF6343"/>
    <property type="match status" value="1"/>
</dbReference>
<gene>
    <name evidence="3" type="ORF">OG367_30560</name>
</gene>
<proteinExistence type="predicted"/>
<keyword evidence="2" id="KW-0472">Membrane</keyword>
<sequence>MRTGSEPATARSPLRMRLWLSLWGVLWTLFGLVAFSLTGRPGWAAACAVVLLLAILDLCVITYRMRQGPHYQPGRDVPPYEPEHDDGRPRPEPGPDRRGRNGGWAGPSSGHP</sequence>
<feature type="compositionally biased region" description="Basic and acidic residues" evidence="1">
    <location>
        <begin position="81"/>
        <end position="99"/>
    </location>
</feature>
<reference evidence="3" key="1">
    <citation type="submission" date="2022-10" db="EMBL/GenBank/DDBJ databases">
        <title>The complete genomes of actinobacterial strains from the NBC collection.</title>
        <authorList>
            <person name="Joergensen T.S."/>
            <person name="Alvarez Arevalo M."/>
            <person name="Sterndorff E.B."/>
            <person name="Faurdal D."/>
            <person name="Vuksanovic O."/>
            <person name="Mourched A.-S."/>
            <person name="Charusanti P."/>
            <person name="Shaw S."/>
            <person name="Blin K."/>
            <person name="Weber T."/>
        </authorList>
    </citation>
    <scope>NUCLEOTIDE SEQUENCE</scope>
    <source>
        <strain evidence="3">NBC_01436</strain>
    </source>
</reference>
<keyword evidence="4" id="KW-1185">Reference proteome</keyword>
<keyword evidence="2" id="KW-1133">Transmembrane helix</keyword>